<dbReference type="InterPro" id="IPR000160">
    <property type="entry name" value="GGDEF_dom"/>
</dbReference>
<name>A0A0U4VWY9_9PSED</name>
<dbReference type="SMART" id="SM00065">
    <property type="entry name" value="GAF"/>
    <property type="match status" value="1"/>
</dbReference>
<protein>
    <recommendedName>
        <fullName evidence="3">diguanylate cyclase</fullName>
        <ecNumber evidence="3">2.7.7.65</ecNumber>
    </recommendedName>
</protein>
<accession>A0A0U4VWY9</accession>
<dbReference type="FunFam" id="3.30.70.270:FF:000001">
    <property type="entry name" value="Diguanylate cyclase domain protein"/>
    <property type="match status" value="1"/>
</dbReference>
<organism evidence="8 9">
    <name type="scientific">Pseudomonas oryzihabitans</name>
    <dbReference type="NCBI Taxonomy" id="47885"/>
    <lineage>
        <taxon>Bacteria</taxon>
        <taxon>Pseudomonadati</taxon>
        <taxon>Pseudomonadota</taxon>
        <taxon>Gammaproteobacteria</taxon>
        <taxon>Pseudomonadales</taxon>
        <taxon>Pseudomonadaceae</taxon>
        <taxon>Pseudomonas</taxon>
    </lineage>
</organism>
<dbReference type="AlphaFoldDB" id="A0A0U4VWY9"/>
<dbReference type="InterPro" id="IPR000014">
    <property type="entry name" value="PAS"/>
</dbReference>
<dbReference type="Proteomes" id="UP000064137">
    <property type="component" value="Chromosome"/>
</dbReference>
<dbReference type="Gene3D" id="3.30.450.40">
    <property type="match status" value="1"/>
</dbReference>
<dbReference type="PROSITE" id="PS50112">
    <property type="entry name" value="PAS"/>
    <property type="match status" value="1"/>
</dbReference>
<evidence type="ECO:0000259" key="7">
    <source>
        <dbReference type="PROSITE" id="PS50887"/>
    </source>
</evidence>
<dbReference type="NCBIfam" id="TIGR00254">
    <property type="entry name" value="GGDEF"/>
    <property type="match status" value="1"/>
</dbReference>
<evidence type="ECO:0000256" key="4">
    <source>
        <dbReference type="ARBA" id="ARBA00022777"/>
    </source>
</evidence>
<feature type="domain" description="PAS" evidence="6">
    <location>
        <begin position="183"/>
        <end position="236"/>
    </location>
</feature>
<dbReference type="EMBL" id="CP013987">
    <property type="protein sequence ID" value="ALZ83576.1"/>
    <property type="molecule type" value="Genomic_DNA"/>
</dbReference>
<dbReference type="GO" id="GO:1902201">
    <property type="term" value="P:negative regulation of bacterial-type flagellum-dependent cell motility"/>
    <property type="evidence" value="ECO:0007669"/>
    <property type="project" value="TreeGrafter"/>
</dbReference>
<comment type="subcellular location">
    <subcellularLocation>
        <location evidence="2">Cell inner membrane</location>
    </subcellularLocation>
</comment>
<dbReference type="GO" id="GO:0043709">
    <property type="term" value="P:cell adhesion involved in single-species biofilm formation"/>
    <property type="evidence" value="ECO:0007669"/>
    <property type="project" value="TreeGrafter"/>
</dbReference>
<dbReference type="SUPFAM" id="SSF55785">
    <property type="entry name" value="PYP-like sensor domain (PAS domain)"/>
    <property type="match status" value="1"/>
</dbReference>
<dbReference type="OrthoDB" id="9812358at2"/>
<keyword evidence="4" id="KW-0808">Transferase</keyword>
<feature type="domain" description="GGDEF" evidence="7">
    <location>
        <begin position="335"/>
        <end position="463"/>
    </location>
</feature>
<dbReference type="GO" id="GO:0005886">
    <property type="term" value="C:plasma membrane"/>
    <property type="evidence" value="ECO:0007669"/>
    <property type="project" value="UniProtKB-SubCell"/>
</dbReference>
<dbReference type="InterPro" id="IPR043128">
    <property type="entry name" value="Rev_trsase/Diguanyl_cyclase"/>
</dbReference>
<dbReference type="GO" id="GO:0016301">
    <property type="term" value="F:kinase activity"/>
    <property type="evidence" value="ECO:0007669"/>
    <property type="project" value="UniProtKB-KW"/>
</dbReference>
<dbReference type="KEGG" id="por:APT59_04920"/>
<dbReference type="SMART" id="SM00267">
    <property type="entry name" value="GGDEF"/>
    <property type="match status" value="1"/>
</dbReference>
<dbReference type="SUPFAM" id="SSF55073">
    <property type="entry name" value="Nucleotide cyclase"/>
    <property type="match status" value="1"/>
</dbReference>
<dbReference type="Pfam" id="PF08448">
    <property type="entry name" value="PAS_4"/>
    <property type="match status" value="1"/>
</dbReference>
<proteinExistence type="predicted"/>
<reference evidence="8 9" key="1">
    <citation type="submission" date="2016-01" db="EMBL/GenBank/DDBJ databases">
        <title>Annotation of Pseudomonas oryzihabitans USDA-ARS-USMARC-56511.</title>
        <authorList>
            <person name="Harhay G.P."/>
            <person name="Harhay D.M."/>
            <person name="Smith T.P.L."/>
            <person name="Bono J.L."/>
            <person name="Heaton M.P."/>
            <person name="Clawson M.L."/>
            <person name="Chitko-Mckown C.G."/>
            <person name="Capik S.F."/>
            <person name="DeDonder K.D."/>
            <person name="Apley M.D."/>
            <person name="Lubbers B.V."/>
            <person name="White B.J."/>
            <person name="Larson R.L."/>
        </authorList>
    </citation>
    <scope>NUCLEOTIDE SEQUENCE [LARGE SCALE GENOMIC DNA]</scope>
    <source>
        <strain evidence="8 9">USDA-ARS-USMARC-56511</strain>
    </source>
</reference>
<dbReference type="InterPro" id="IPR003018">
    <property type="entry name" value="GAF"/>
</dbReference>
<dbReference type="SUPFAM" id="SSF55781">
    <property type="entry name" value="GAF domain-like"/>
    <property type="match status" value="1"/>
</dbReference>
<evidence type="ECO:0000256" key="1">
    <source>
        <dbReference type="ARBA" id="ARBA00001946"/>
    </source>
</evidence>
<dbReference type="InterPro" id="IPR035965">
    <property type="entry name" value="PAS-like_dom_sf"/>
</dbReference>
<dbReference type="Pfam" id="PF00990">
    <property type="entry name" value="GGDEF"/>
    <property type="match status" value="1"/>
</dbReference>
<dbReference type="GO" id="GO:0052621">
    <property type="term" value="F:diguanylate cyclase activity"/>
    <property type="evidence" value="ECO:0007669"/>
    <property type="project" value="UniProtKB-EC"/>
</dbReference>
<evidence type="ECO:0000313" key="9">
    <source>
        <dbReference type="Proteomes" id="UP000064137"/>
    </source>
</evidence>
<dbReference type="PROSITE" id="PS50887">
    <property type="entry name" value="GGDEF"/>
    <property type="match status" value="1"/>
</dbReference>
<dbReference type="PANTHER" id="PTHR45138">
    <property type="entry name" value="REGULATORY COMPONENTS OF SENSORY TRANSDUCTION SYSTEM"/>
    <property type="match status" value="1"/>
</dbReference>
<dbReference type="Gene3D" id="3.30.450.20">
    <property type="entry name" value="PAS domain"/>
    <property type="match status" value="1"/>
</dbReference>
<dbReference type="PANTHER" id="PTHR45138:SF9">
    <property type="entry name" value="DIGUANYLATE CYCLASE DGCM-RELATED"/>
    <property type="match status" value="1"/>
</dbReference>
<dbReference type="CDD" id="cd00130">
    <property type="entry name" value="PAS"/>
    <property type="match status" value="1"/>
</dbReference>
<evidence type="ECO:0000313" key="8">
    <source>
        <dbReference type="EMBL" id="ALZ83576.1"/>
    </source>
</evidence>
<dbReference type="InterPro" id="IPR029787">
    <property type="entry name" value="Nucleotide_cyclase"/>
</dbReference>
<dbReference type="EC" id="2.7.7.65" evidence="3"/>
<evidence type="ECO:0000256" key="2">
    <source>
        <dbReference type="ARBA" id="ARBA00004533"/>
    </source>
</evidence>
<evidence type="ECO:0000256" key="5">
    <source>
        <dbReference type="ARBA" id="ARBA00034247"/>
    </source>
</evidence>
<dbReference type="Gene3D" id="3.30.70.270">
    <property type="match status" value="1"/>
</dbReference>
<dbReference type="CDD" id="cd01949">
    <property type="entry name" value="GGDEF"/>
    <property type="match status" value="1"/>
</dbReference>
<keyword evidence="4" id="KW-0418">Kinase</keyword>
<comment type="catalytic activity">
    <reaction evidence="5">
        <text>2 GTP = 3',3'-c-di-GMP + 2 diphosphate</text>
        <dbReference type="Rhea" id="RHEA:24898"/>
        <dbReference type="ChEBI" id="CHEBI:33019"/>
        <dbReference type="ChEBI" id="CHEBI:37565"/>
        <dbReference type="ChEBI" id="CHEBI:58805"/>
        <dbReference type="EC" id="2.7.7.65"/>
    </reaction>
</comment>
<dbReference type="Pfam" id="PF13185">
    <property type="entry name" value="GAF_2"/>
    <property type="match status" value="1"/>
</dbReference>
<dbReference type="InterPro" id="IPR013656">
    <property type="entry name" value="PAS_4"/>
</dbReference>
<sequence length="471" mass="53013">MTASDDAQRLHALSELQILDSGVEAAYEDIVVLACQLTRAPVAFITLADRHRLWFKACQGLRVDEVPVDSSLCHLAIRTPRQPFMVEDLQRDPRVAHLRAAPGLEGMCAYLGIPLLDRHGVALGTLCVMDDRVRRFETAQIDNLQRLARQVTILLQQRDTLRQLEELDINFSAFMNNGPFVAYIKDRDWRYSYVNEPFLQQLGLTREEIIGKDDFVIWPDAALRFRQSDEQVMNELKPSRLVERMTTHDGRRIFWQSYKFPLVTRQGIALAGLSVDVTEHIEQQHMLEASQRQLLDMMQAAEQRSVTDALTGLYNRRAFDLRLAEHLRRAEEQGTPLSMLLIDVDHFKAYNDAFGHQAGDVALQAVSRLLSQSCRDNDACFRYGGEEFAILLPGADSNAAQLVAERCRAAVANHAWSRRPITLSVGLVTYAAGMDAYRLTESADQALYAAKGAGRNRIAAASVLESDSKAE</sequence>
<dbReference type="InterPro" id="IPR050469">
    <property type="entry name" value="Diguanylate_Cyclase"/>
</dbReference>
<dbReference type="SMART" id="SM00091">
    <property type="entry name" value="PAS"/>
    <property type="match status" value="1"/>
</dbReference>
<evidence type="ECO:0000256" key="3">
    <source>
        <dbReference type="ARBA" id="ARBA00012528"/>
    </source>
</evidence>
<dbReference type="NCBIfam" id="TIGR00229">
    <property type="entry name" value="sensory_box"/>
    <property type="match status" value="1"/>
</dbReference>
<comment type="cofactor">
    <cofactor evidence="1">
        <name>Mg(2+)</name>
        <dbReference type="ChEBI" id="CHEBI:18420"/>
    </cofactor>
</comment>
<evidence type="ECO:0000259" key="6">
    <source>
        <dbReference type="PROSITE" id="PS50112"/>
    </source>
</evidence>
<gene>
    <name evidence="8" type="ORF">APT59_04920</name>
</gene>
<dbReference type="RefSeq" id="WP_059313828.1">
    <property type="nucleotide sequence ID" value="NZ_CP013987.1"/>
</dbReference>
<dbReference type="InterPro" id="IPR029016">
    <property type="entry name" value="GAF-like_dom_sf"/>
</dbReference>